<feature type="region of interest" description="Disordered" evidence="6">
    <location>
        <begin position="328"/>
        <end position="377"/>
    </location>
</feature>
<organism evidence="8 9">
    <name type="scientific">Ilex paraguariensis</name>
    <name type="common">yerba mate</name>
    <dbReference type="NCBI Taxonomy" id="185542"/>
    <lineage>
        <taxon>Eukaryota</taxon>
        <taxon>Viridiplantae</taxon>
        <taxon>Streptophyta</taxon>
        <taxon>Embryophyta</taxon>
        <taxon>Tracheophyta</taxon>
        <taxon>Spermatophyta</taxon>
        <taxon>Magnoliopsida</taxon>
        <taxon>eudicotyledons</taxon>
        <taxon>Gunneridae</taxon>
        <taxon>Pentapetalae</taxon>
        <taxon>asterids</taxon>
        <taxon>campanulids</taxon>
        <taxon>Aquifoliales</taxon>
        <taxon>Aquifoliaceae</taxon>
        <taxon>Ilex</taxon>
    </lineage>
</organism>
<keyword evidence="3" id="KW-0238">DNA-binding</keyword>
<dbReference type="GO" id="GO:0005634">
    <property type="term" value="C:nucleus"/>
    <property type="evidence" value="ECO:0007669"/>
    <property type="project" value="UniProtKB-SubCell"/>
</dbReference>
<dbReference type="Proteomes" id="UP001642360">
    <property type="component" value="Unassembled WGS sequence"/>
</dbReference>
<dbReference type="EMBL" id="CAUOFW020002314">
    <property type="protein sequence ID" value="CAK9152966.1"/>
    <property type="molecule type" value="Genomic_DNA"/>
</dbReference>
<reference evidence="8 9" key="1">
    <citation type="submission" date="2024-02" db="EMBL/GenBank/DDBJ databases">
        <authorList>
            <person name="Vignale AGUSTIN F."/>
            <person name="Sosa J E."/>
            <person name="Modenutti C."/>
        </authorList>
    </citation>
    <scope>NUCLEOTIDE SEQUENCE [LARGE SCALE GENOMIC DNA]</scope>
</reference>
<feature type="compositionally biased region" description="Basic and acidic residues" evidence="6">
    <location>
        <begin position="149"/>
        <end position="160"/>
    </location>
</feature>
<sequence length="377" mass="41540">MTRKKVVLARIANDNKRKSTLKKRTTGLFKKAEELSVLCGVETGVSIFNHSENETKSWPSDEAMGETFRRFDGIPEMERNKKMVTLEGYLAEKVTKSQEKINRIEKENNDKEMQHVMNQLIKGKTLHELDMRELKGMLAFAAEQMSKLEKRSENLQKQEADTAGGSSGAGSSSGAAPPPPPLPLPLLFPPPPSSSSSQPAPYPPPYFQLPPLPPHYSNVPPPQPYFHPQPSHPNPYLPAIPPVPHFAPMEEANSAPPPPPDPFTQFAALGETSQSALPPPPTFPPPPPQFPTLNEPVQAQGSGVNIANIPTSMQHFANDNWFMETMFQHQNLPGPSGVSDMGQPSEFATDTSGTKKNEDQDPDPNDPSQSWPKFFFP</sequence>
<feature type="compositionally biased region" description="Pro residues" evidence="6">
    <location>
        <begin position="277"/>
        <end position="290"/>
    </location>
</feature>
<protein>
    <recommendedName>
        <fullName evidence="7">MADS-box domain-containing protein</fullName>
    </recommendedName>
</protein>
<comment type="subcellular location">
    <subcellularLocation>
        <location evidence="1">Nucleus</location>
    </subcellularLocation>
</comment>
<dbReference type="SUPFAM" id="SSF55455">
    <property type="entry name" value="SRF-like"/>
    <property type="match status" value="1"/>
</dbReference>
<dbReference type="GO" id="GO:0003677">
    <property type="term" value="F:DNA binding"/>
    <property type="evidence" value="ECO:0007669"/>
    <property type="project" value="UniProtKB-KW"/>
</dbReference>
<feature type="compositionally biased region" description="Low complexity" evidence="6">
    <location>
        <begin position="366"/>
        <end position="377"/>
    </location>
</feature>
<feature type="domain" description="MADS-box" evidence="7">
    <location>
        <begin position="1"/>
        <end position="51"/>
    </location>
</feature>
<keyword evidence="4" id="KW-0804">Transcription</keyword>
<dbReference type="InterPro" id="IPR033897">
    <property type="entry name" value="SRF-like_MADS-box"/>
</dbReference>
<dbReference type="SMART" id="SM00432">
    <property type="entry name" value="MADS"/>
    <property type="match status" value="1"/>
</dbReference>
<evidence type="ECO:0000313" key="8">
    <source>
        <dbReference type="EMBL" id="CAK9152966.1"/>
    </source>
</evidence>
<accession>A0ABC8S9Z7</accession>
<dbReference type="AlphaFoldDB" id="A0ABC8S9Z7"/>
<evidence type="ECO:0000313" key="9">
    <source>
        <dbReference type="Proteomes" id="UP001642360"/>
    </source>
</evidence>
<evidence type="ECO:0000256" key="2">
    <source>
        <dbReference type="ARBA" id="ARBA00023015"/>
    </source>
</evidence>
<feature type="compositionally biased region" description="Pro residues" evidence="6">
    <location>
        <begin position="176"/>
        <end position="193"/>
    </location>
</feature>
<feature type="region of interest" description="Disordered" evidence="6">
    <location>
        <begin position="149"/>
        <end position="297"/>
    </location>
</feature>
<evidence type="ECO:0000256" key="6">
    <source>
        <dbReference type="SAM" id="MobiDB-lite"/>
    </source>
</evidence>
<name>A0ABC8S9Z7_9AQUA</name>
<keyword evidence="9" id="KW-1185">Reference proteome</keyword>
<dbReference type="InterPro" id="IPR002100">
    <property type="entry name" value="TF_MADSbox"/>
</dbReference>
<dbReference type="Pfam" id="PF00319">
    <property type="entry name" value="SRF-TF"/>
    <property type="match status" value="1"/>
</dbReference>
<feature type="compositionally biased region" description="Pro residues" evidence="6">
    <location>
        <begin position="200"/>
        <end position="245"/>
    </location>
</feature>
<dbReference type="InterPro" id="IPR036879">
    <property type="entry name" value="TF_MADSbox_sf"/>
</dbReference>
<comment type="caution">
    <text evidence="8">The sequence shown here is derived from an EMBL/GenBank/DDBJ whole genome shotgun (WGS) entry which is preliminary data.</text>
</comment>
<proteinExistence type="predicted"/>
<evidence type="ECO:0000256" key="1">
    <source>
        <dbReference type="ARBA" id="ARBA00004123"/>
    </source>
</evidence>
<evidence type="ECO:0000256" key="5">
    <source>
        <dbReference type="ARBA" id="ARBA00023242"/>
    </source>
</evidence>
<evidence type="ECO:0000256" key="3">
    <source>
        <dbReference type="ARBA" id="ARBA00023125"/>
    </source>
</evidence>
<dbReference type="PANTHER" id="PTHR48019">
    <property type="entry name" value="SERUM RESPONSE FACTOR HOMOLOG"/>
    <property type="match status" value="1"/>
</dbReference>
<dbReference type="PROSITE" id="PS50066">
    <property type="entry name" value="MADS_BOX_2"/>
    <property type="match status" value="1"/>
</dbReference>
<dbReference type="Gene3D" id="3.40.1810.10">
    <property type="entry name" value="Transcription factor, MADS-box"/>
    <property type="match status" value="1"/>
</dbReference>
<dbReference type="PRINTS" id="PR00404">
    <property type="entry name" value="MADSDOMAIN"/>
</dbReference>
<evidence type="ECO:0000259" key="7">
    <source>
        <dbReference type="PROSITE" id="PS50066"/>
    </source>
</evidence>
<dbReference type="InterPro" id="IPR050142">
    <property type="entry name" value="MADS-box/MEF2_TF"/>
</dbReference>
<dbReference type="CDD" id="cd00266">
    <property type="entry name" value="MADS_SRF_like"/>
    <property type="match status" value="1"/>
</dbReference>
<keyword evidence="2" id="KW-0805">Transcription regulation</keyword>
<keyword evidence="5" id="KW-0539">Nucleus</keyword>
<gene>
    <name evidence="8" type="ORF">ILEXP_LOCUS21198</name>
</gene>
<evidence type="ECO:0000256" key="4">
    <source>
        <dbReference type="ARBA" id="ARBA00023163"/>
    </source>
</evidence>